<dbReference type="GO" id="GO:0005096">
    <property type="term" value="F:GTPase activator activity"/>
    <property type="evidence" value="ECO:0007669"/>
    <property type="project" value="UniProtKB-KW"/>
</dbReference>
<feature type="region of interest" description="Disordered" evidence="3">
    <location>
        <begin position="1"/>
        <end position="21"/>
    </location>
</feature>
<keyword evidence="2" id="KW-0175">Coiled coil</keyword>
<accession>A0A286URT0</accession>
<evidence type="ECO:0000313" key="5">
    <source>
        <dbReference type="EMBL" id="PAV22262.1"/>
    </source>
</evidence>
<feature type="domain" description="Rho-GAP" evidence="4">
    <location>
        <begin position="389"/>
        <end position="583"/>
    </location>
</feature>
<dbReference type="InParanoid" id="A0A286URT0"/>
<evidence type="ECO:0000256" key="3">
    <source>
        <dbReference type="SAM" id="MobiDB-lite"/>
    </source>
</evidence>
<organism evidence="5 6">
    <name type="scientific">Pyrrhoderma noxium</name>
    <dbReference type="NCBI Taxonomy" id="2282107"/>
    <lineage>
        <taxon>Eukaryota</taxon>
        <taxon>Fungi</taxon>
        <taxon>Dikarya</taxon>
        <taxon>Basidiomycota</taxon>
        <taxon>Agaricomycotina</taxon>
        <taxon>Agaricomycetes</taxon>
        <taxon>Hymenochaetales</taxon>
        <taxon>Hymenochaetaceae</taxon>
        <taxon>Pyrrhoderma</taxon>
    </lineage>
</organism>
<evidence type="ECO:0000259" key="4">
    <source>
        <dbReference type="PROSITE" id="PS50238"/>
    </source>
</evidence>
<dbReference type="SUPFAM" id="SSF103657">
    <property type="entry name" value="BAR/IMD domain-like"/>
    <property type="match status" value="1"/>
</dbReference>
<dbReference type="SUPFAM" id="SSF48350">
    <property type="entry name" value="GTPase activation domain, GAP"/>
    <property type="match status" value="1"/>
</dbReference>
<dbReference type="Gene3D" id="1.10.555.10">
    <property type="entry name" value="Rho GTPase activation protein"/>
    <property type="match status" value="1"/>
</dbReference>
<feature type="compositionally biased region" description="Polar residues" evidence="3">
    <location>
        <begin position="189"/>
        <end position="200"/>
    </location>
</feature>
<dbReference type="PANTHER" id="PTHR23176">
    <property type="entry name" value="RHO/RAC/CDC GTPASE-ACTIVATING PROTEIN"/>
    <property type="match status" value="1"/>
</dbReference>
<feature type="compositionally biased region" description="Polar residues" evidence="3">
    <location>
        <begin position="629"/>
        <end position="638"/>
    </location>
</feature>
<protein>
    <recommendedName>
        <fullName evidence="4">Rho-GAP domain-containing protein</fullName>
    </recommendedName>
</protein>
<feature type="compositionally biased region" description="Polar residues" evidence="3">
    <location>
        <begin position="587"/>
        <end position="603"/>
    </location>
</feature>
<dbReference type="AlphaFoldDB" id="A0A286URT0"/>
<dbReference type="GO" id="GO:0007165">
    <property type="term" value="P:signal transduction"/>
    <property type="evidence" value="ECO:0007669"/>
    <property type="project" value="InterPro"/>
</dbReference>
<feature type="compositionally biased region" description="Pro residues" evidence="3">
    <location>
        <begin position="604"/>
        <end position="613"/>
    </location>
</feature>
<dbReference type="SMART" id="SM00324">
    <property type="entry name" value="RhoGAP"/>
    <property type="match status" value="1"/>
</dbReference>
<evidence type="ECO:0000256" key="1">
    <source>
        <dbReference type="ARBA" id="ARBA00022468"/>
    </source>
</evidence>
<name>A0A286URT0_9AGAM</name>
<dbReference type="EMBL" id="NBII01000002">
    <property type="protein sequence ID" value="PAV22262.1"/>
    <property type="molecule type" value="Genomic_DNA"/>
</dbReference>
<sequence>MSTSTEAGSTPRSSQDKRRNPLFDPLAAFDYQLRFLNDSYLTFYQERVKIEEAYIDSLLKLHKKTKAIDAYLDQDYGPSGMRQIWSEIRDSTEREAQSHSAFRDSMNTDVITPTLQLKEEQERIRKRIKEDIKESTNTYNEYAETVLPRLKRNYLRKCQEVEENKASQTSPPLVGGPDASTALSPIKSIPNSSPVVTNPQPLKPLSRRASGHHPQHRARSPSASNPLQDLAHQGKKQLNQFMTFLDNKGGTIKENVGGRSDATRSVRLKREADEADKEYRKGVHWLETLRLRRSKIVDGAFQSLELLVRDSVLKMKDVFEKYTADVMATSTTVSNLAAHAQGYIAHMSVQRELAPINAMKPRFVKYSIPPRTLYTNYYVGDCNDLIFGVGLVDYAHARSLQDGQIPKLVKICIDEVDRRGLGAEGIYRVSARHAVVQEVALKVEKDERNFEFYPSDDIFVVAALLKQYLRTLPEPLFRYPLEDRIKHTEELKEHTQNKFLLLRGKVRRLPSVHQATLKAVVEHLARVAASSERNKMDPKNLAIVFGGVIFGEDEVSKATDLLTMQSWKDSLMEDMIINANLIFDDQALTSSPPKQPQAHISRTPSPPSPPSLPIPLKSPQTPAQKLKSDCSSPHTQDFTPDLPPRPGNSIHPSHRTANPSIRSADSDEEPVPPLPPRPLQISSVSMDTLLVNGSEASMSSPTSENGNDSFATTDLTTPSVGASSPIASIKSPLVLTGELSIDSITENDDTPRLEHPEELATPTGTLSRS</sequence>
<dbReference type="PROSITE" id="PS50238">
    <property type="entry name" value="RHOGAP"/>
    <property type="match status" value="1"/>
</dbReference>
<feature type="coiled-coil region" evidence="2">
    <location>
        <begin position="118"/>
        <end position="145"/>
    </location>
</feature>
<feature type="compositionally biased region" description="Basic and acidic residues" evidence="3">
    <location>
        <begin position="749"/>
        <end position="758"/>
    </location>
</feature>
<dbReference type="STRING" id="2282107.A0A286URT0"/>
<feature type="compositionally biased region" description="Basic residues" evidence="3">
    <location>
        <begin position="205"/>
        <end position="219"/>
    </location>
</feature>
<keyword evidence="1" id="KW-0343">GTPase activation</keyword>
<dbReference type="InterPro" id="IPR008936">
    <property type="entry name" value="Rho_GTPase_activation_prot"/>
</dbReference>
<dbReference type="InterPro" id="IPR050729">
    <property type="entry name" value="Rho-GAP"/>
</dbReference>
<comment type="caution">
    <text evidence="5">The sequence shown here is derived from an EMBL/GenBank/DDBJ whole genome shotgun (WGS) entry which is preliminary data.</text>
</comment>
<dbReference type="InterPro" id="IPR027267">
    <property type="entry name" value="AH/BAR_dom_sf"/>
</dbReference>
<dbReference type="OrthoDB" id="79452at2759"/>
<feature type="region of interest" description="Disordered" evidence="3">
    <location>
        <begin position="161"/>
        <end position="228"/>
    </location>
</feature>
<feature type="region of interest" description="Disordered" evidence="3">
    <location>
        <begin position="694"/>
        <end position="725"/>
    </location>
</feature>
<feature type="region of interest" description="Disordered" evidence="3">
    <location>
        <begin position="741"/>
        <end position="769"/>
    </location>
</feature>
<dbReference type="InterPro" id="IPR001060">
    <property type="entry name" value="FCH_dom"/>
</dbReference>
<proteinExistence type="predicted"/>
<feature type="region of interest" description="Disordered" evidence="3">
    <location>
        <begin position="587"/>
        <end position="681"/>
    </location>
</feature>
<reference evidence="5 6" key="1">
    <citation type="journal article" date="2017" name="Mol. Ecol.">
        <title>Comparative and population genomic landscape of Phellinus noxius: A hypervariable fungus causing root rot in trees.</title>
        <authorList>
            <person name="Chung C.L."/>
            <person name="Lee T.J."/>
            <person name="Akiba M."/>
            <person name="Lee H.H."/>
            <person name="Kuo T.H."/>
            <person name="Liu D."/>
            <person name="Ke H.M."/>
            <person name="Yokoi T."/>
            <person name="Roa M.B."/>
            <person name="Lu M.J."/>
            <person name="Chang Y.Y."/>
            <person name="Ann P.J."/>
            <person name="Tsai J.N."/>
            <person name="Chen C.Y."/>
            <person name="Tzean S.S."/>
            <person name="Ota Y."/>
            <person name="Hattori T."/>
            <person name="Sahashi N."/>
            <person name="Liou R.F."/>
            <person name="Kikuchi T."/>
            <person name="Tsai I.J."/>
        </authorList>
    </citation>
    <scope>NUCLEOTIDE SEQUENCE [LARGE SCALE GENOMIC DNA]</scope>
    <source>
        <strain evidence="5 6">FFPRI411160</strain>
    </source>
</reference>
<dbReference type="Pfam" id="PF00611">
    <property type="entry name" value="FCH"/>
    <property type="match status" value="1"/>
</dbReference>
<dbReference type="Pfam" id="PF00620">
    <property type="entry name" value="RhoGAP"/>
    <property type="match status" value="1"/>
</dbReference>
<dbReference type="Gene3D" id="1.20.1270.60">
    <property type="entry name" value="Arfaptin homology (AH) domain/BAR domain"/>
    <property type="match status" value="1"/>
</dbReference>
<keyword evidence="6" id="KW-1185">Reference proteome</keyword>
<dbReference type="InterPro" id="IPR000198">
    <property type="entry name" value="RhoGAP_dom"/>
</dbReference>
<gene>
    <name evidence="5" type="ORF">PNOK_0221900</name>
</gene>
<feature type="compositionally biased region" description="Polar residues" evidence="3">
    <location>
        <begin position="1"/>
        <end position="13"/>
    </location>
</feature>
<dbReference type="PANTHER" id="PTHR23176:SF134">
    <property type="entry name" value="RHO-TYPE GTPASE-ACTIVATING PROTEIN"/>
    <property type="match status" value="1"/>
</dbReference>
<evidence type="ECO:0000313" key="6">
    <source>
        <dbReference type="Proteomes" id="UP000217199"/>
    </source>
</evidence>
<evidence type="ECO:0000256" key="2">
    <source>
        <dbReference type="SAM" id="Coils"/>
    </source>
</evidence>
<dbReference type="GO" id="GO:0005737">
    <property type="term" value="C:cytoplasm"/>
    <property type="evidence" value="ECO:0007669"/>
    <property type="project" value="TreeGrafter"/>
</dbReference>
<dbReference type="Proteomes" id="UP000217199">
    <property type="component" value="Unassembled WGS sequence"/>
</dbReference>